<reference evidence="3" key="1">
    <citation type="journal article" date="2020" name="mSystems">
        <title>Genome- and Community-Level Interaction Insights into Carbon Utilization and Element Cycling Functions of Hydrothermarchaeota in Hydrothermal Sediment.</title>
        <authorList>
            <person name="Zhou Z."/>
            <person name="Liu Y."/>
            <person name="Xu W."/>
            <person name="Pan J."/>
            <person name="Luo Z.H."/>
            <person name="Li M."/>
        </authorList>
    </citation>
    <scope>NUCLEOTIDE SEQUENCE [LARGE SCALE GENOMIC DNA]</scope>
    <source>
        <strain evidence="3">HyVt-538</strain>
    </source>
</reference>
<dbReference type="Pfam" id="PF02541">
    <property type="entry name" value="Ppx-GppA"/>
    <property type="match status" value="1"/>
</dbReference>
<dbReference type="Proteomes" id="UP000885806">
    <property type="component" value="Unassembled WGS sequence"/>
</dbReference>
<dbReference type="InterPro" id="IPR043129">
    <property type="entry name" value="ATPase_NBD"/>
</dbReference>
<dbReference type="CDD" id="cd24054">
    <property type="entry name" value="ASKHA_NBD_AaPPX-GppA_MtPPX2-like"/>
    <property type="match status" value="1"/>
</dbReference>
<protein>
    <submittedName>
        <fullName evidence="3">Ppx/GppA family phosphatase</fullName>
    </submittedName>
</protein>
<dbReference type="AlphaFoldDB" id="A0A7V5NXH3"/>
<gene>
    <name evidence="3" type="ORF">ENK01_03985</name>
</gene>
<dbReference type="InterPro" id="IPR003695">
    <property type="entry name" value="Ppx_GppA_N"/>
</dbReference>
<evidence type="ECO:0000313" key="3">
    <source>
        <dbReference type="EMBL" id="HHI89093.1"/>
    </source>
</evidence>
<proteinExistence type="predicted"/>
<dbReference type="GO" id="GO:0016462">
    <property type="term" value="F:pyrophosphatase activity"/>
    <property type="evidence" value="ECO:0007669"/>
    <property type="project" value="TreeGrafter"/>
</dbReference>
<sequence length="376" mass="41711">MPEDFRSGSTGTGAHPGSGRAQNRYTYRRRRRRARPQYYGAVDLGTNNCRLLIARSQKDGFRIVDSFSRVVRLGAGLASTGRLSEQSQDAAVEAIGICAQKMKDKGVRRWRCIATQACRAAENGEAFLARVKQETGLSFETISPRVEARLSVMGCLNIIDTSKDVVLVVDIGGGSTELSWVDARKMRETPPEQHLRRPPIAAWASLPVGVVNLSEMHPETPGDPDWFEKMKARVREEIVRQNRDTQFTKVFQAGRGHIIGTSGTVTSLASVLMGLTHYQRHKIDGIWVDGQAMMETSRQLGEMSLAERQMLPCIGEDRATMILAGCAILEVIYELWPSKTIRVADRGLREGMLMGLMKKTQIGTPRKKPANVGRKS</sequence>
<dbReference type="Gene3D" id="3.30.420.150">
    <property type="entry name" value="Exopolyphosphatase. Domain 2"/>
    <property type="match status" value="1"/>
</dbReference>
<dbReference type="PANTHER" id="PTHR30005:SF0">
    <property type="entry name" value="RETROGRADE REGULATION PROTEIN 2"/>
    <property type="match status" value="1"/>
</dbReference>
<organism evidence="3">
    <name type="scientific">Hellea balneolensis</name>
    <dbReference type="NCBI Taxonomy" id="287478"/>
    <lineage>
        <taxon>Bacteria</taxon>
        <taxon>Pseudomonadati</taxon>
        <taxon>Pseudomonadota</taxon>
        <taxon>Alphaproteobacteria</taxon>
        <taxon>Maricaulales</taxon>
        <taxon>Robiginitomaculaceae</taxon>
        <taxon>Hellea</taxon>
    </lineage>
</organism>
<name>A0A7V5NXH3_9PROT</name>
<dbReference type="InterPro" id="IPR050273">
    <property type="entry name" value="GppA/Ppx_hydrolase"/>
</dbReference>
<dbReference type="Gene3D" id="3.30.420.40">
    <property type="match status" value="1"/>
</dbReference>
<accession>A0A7V5NXH3</accession>
<dbReference type="PANTHER" id="PTHR30005">
    <property type="entry name" value="EXOPOLYPHOSPHATASE"/>
    <property type="match status" value="1"/>
</dbReference>
<feature type="region of interest" description="Disordered" evidence="1">
    <location>
        <begin position="1"/>
        <end position="31"/>
    </location>
</feature>
<dbReference type="EMBL" id="DROP01000266">
    <property type="protein sequence ID" value="HHI89093.1"/>
    <property type="molecule type" value="Genomic_DNA"/>
</dbReference>
<dbReference type="SUPFAM" id="SSF53067">
    <property type="entry name" value="Actin-like ATPase domain"/>
    <property type="match status" value="2"/>
</dbReference>
<comment type="caution">
    <text evidence="3">The sequence shown here is derived from an EMBL/GenBank/DDBJ whole genome shotgun (WGS) entry which is preliminary data.</text>
</comment>
<feature type="domain" description="Ppx/GppA phosphatase N-terminal" evidence="2">
    <location>
        <begin position="52"/>
        <end position="359"/>
    </location>
</feature>
<evidence type="ECO:0000256" key="1">
    <source>
        <dbReference type="SAM" id="MobiDB-lite"/>
    </source>
</evidence>
<evidence type="ECO:0000259" key="2">
    <source>
        <dbReference type="Pfam" id="PF02541"/>
    </source>
</evidence>